<dbReference type="RefSeq" id="WP_344169977.1">
    <property type="nucleotide sequence ID" value="NZ_BAAABV010000035.1"/>
</dbReference>
<name>A0ABN0W464_9ACTN</name>
<dbReference type="EMBL" id="BAAABV010000035">
    <property type="protein sequence ID" value="GAA0324653.1"/>
    <property type="molecule type" value="Genomic_DNA"/>
</dbReference>
<accession>A0ABN0W464</accession>
<protein>
    <submittedName>
        <fullName evidence="1">Uncharacterized protein</fullName>
    </submittedName>
</protein>
<keyword evidence="2" id="KW-1185">Reference proteome</keyword>
<gene>
    <name evidence="1" type="ORF">GCM10010302_74740</name>
</gene>
<evidence type="ECO:0000313" key="1">
    <source>
        <dbReference type="EMBL" id="GAA0324653.1"/>
    </source>
</evidence>
<comment type="caution">
    <text evidence="1">The sequence shown here is derived from an EMBL/GenBank/DDBJ whole genome shotgun (WGS) entry which is preliminary data.</text>
</comment>
<sequence length="148" mass="16320">MIEIETYLRGADGEFVQVEGCTTRPVDGDYVEGTVRNAIHGVEVTGLREWDYVGQLWAYMAGMAPQLSATGHASTYFPDQPIELSFRRQGSQVLVSVRIGSEVKKANVSGSSFIDALRAAGTAFFDKMSELLPENMDSYSESRRELLS</sequence>
<proteinExistence type="predicted"/>
<dbReference type="Proteomes" id="UP001501867">
    <property type="component" value="Unassembled WGS sequence"/>
</dbReference>
<organism evidence="1 2">
    <name type="scientific">Streptomyces polychromogenes</name>
    <dbReference type="NCBI Taxonomy" id="67342"/>
    <lineage>
        <taxon>Bacteria</taxon>
        <taxon>Bacillati</taxon>
        <taxon>Actinomycetota</taxon>
        <taxon>Actinomycetes</taxon>
        <taxon>Kitasatosporales</taxon>
        <taxon>Streptomycetaceae</taxon>
        <taxon>Streptomyces</taxon>
    </lineage>
</organism>
<evidence type="ECO:0000313" key="2">
    <source>
        <dbReference type="Proteomes" id="UP001501867"/>
    </source>
</evidence>
<reference evidence="1 2" key="1">
    <citation type="journal article" date="2019" name="Int. J. Syst. Evol. Microbiol.">
        <title>The Global Catalogue of Microorganisms (GCM) 10K type strain sequencing project: providing services to taxonomists for standard genome sequencing and annotation.</title>
        <authorList>
            <consortium name="The Broad Institute Genomics Platform"/>
            <consortium name="The Broad Institute Genome Sequencing Center for Infectious Disease"/>
            <person name="Wu L."/>
            <person name="Ma J."/>
        </authorList>
    </citation>
    <scope>NUCLEOTIDE SEQUENCE [LARGE SCALE GENOMIC DNA]</scope>
    <source>
        <strain evidence="1 2">JCM 4505</strain>
    </source>
</reference>